<dbReference type="EMBL" id="MWWR01000013">
    <property type="protein sequence ID" value="OZG50791.1"/>
    <property type="molecule type" value="Genomic_DNA"/>
</dbReference>
<name>A0A261EV95_9BIFI</name>
<evidence type="ECO:0000313" key="1">
    <source>
        <dbReference type="EMBL" id="OZG50791.1"/>
    </source>
</evidence>
<reference evidence="1 2" key="1">
    <citation type="journal article" date="2017" name="BMC Genomics">
        <title>Comparative genomic and phylogenomic analyses of the Bifidobacteriaceae family.</title>
        <authorList>
            <person name="Lugli G.A."/>
            <person name="Milani C."/>
            <person name="Turroni F."/>
            <person name="Duranti S."/>
            <person name="Mancabelli L."/>
            <person name="Mangifesta M."/>
            <person name="Ferrario C."/>
            <person name="Modesto M."/>
            <person name="Mattarelli P."/>
            <person name="Jiri K."/>
            <person name="van Sinderen D."/>
            <person name="Ventura M."/>
        </authorList>
    </citation>
    <scope>NUCLEOTIDE SEQUENCE [LARGE SCALE GENOMIC DNA]</scope>
    <source>
        <strain evidence="1 2">DSM 24742</strain>
    </source>
</reference>
<dbReference type="Pfam" id="PF14386">
    <property type="entry name" value="DUF4417"/>
    <property type="match status" value="1"/>
</dbReference>
<comment type="caution">
    <text evidence="1">The sequence shown here is derived from an EMBL/GenBank/DDBJ whole genome shotgun (WGS) entry which is preliminary data.</text>
</comment>
<dbReference type="InterPro" id="IPR025530">
    <property type="entry name" value="DUF4417"/>
</dbReference>
<protein>
    <submittedName>
        <fullName evidence="1">Uncharacterized protein</fullName>
    </submittedName>
</protein>
<proteinExistence type="predicted"/>
<organism evidence="1 2">
    <name type="scientific">Pseudoscardovia radai</name>
    <dbReference type="NCBI Taxonomy" id="987066"/>
    <lineage>
        <taxon>Bacteria</taxon>
        <taxon>Bacillati</taxon>
        <taxon>Actinomycetota</taxon>
        <taxon>Actinomycetes</taxon>
        <taxon>Bifidobacteriales</taxon>
        <taxon>Bifidobacteriaceae</taxon>
        <taxon>Pseudoscardovia</taxon>
    </lineage>
</organism>
<dbReference type="RefSeq" id="WP_094661170.1">
    <property type="nucleotide sequence ID" value="NZ_MWWR01000013.1"/>
</dbReference>
<keyword evidence="2" id="KW-1185">Reference proteome</keyword>
<gene>
    <name evidence="1" type="ORF">PSRA_1358</name>
</gene>
<accession>A0A261EV95</accession>
<evidence type="ECO:0000313" key="2">
    <source>
        <dbReference type="Proteomes" id="UP000216725"/>
    </source>
</evidence>
<dbReference type="AlphaFoldDB" id="A0A261EV95"/>
<sequence>MTSRYPDRLDPEHNDKYLLRGATLCGCLDIPKIEPPAWLPPNPVFVPFSQRERRVEKDTVVCFNEADFIFRDVIEHPDGYIDDLARFGAIVSPDCSMYRDAPLARQVANLYLNRRTGSFLQRHGLTVIPQIRWGSRSTFTLDVFPQRIASLGVEPRTDVAIGSYGCFQSHEDKQVFLEGFDAMIENLSPRRVFVYGGGASFFETLSVAERGTSIVNCPDWITRLHRKDNDKNGKRSSRLFTRFQ</sequence>
<dbReference type="Proteomes" id="UP000216725">
    <property type="component" value="Unassembled WGS sequence"/>
</dbReference>
<dbReference type="OrthoDB" id="9800801at2"/>